<dbReference type="PANTHER" id="PTHR30537">
    <property type="entry name" value="HTH-TYPE TRANSCRIPTIONAL REGULATOR"/>
    <property type="match status" value="1"/>
</dbReference>
<dbReference type="EMBL" id="NBTZ01000026">
    <property type="protein sequence ID" value="OTP78353.1"/>
    <property type="molecule type" value="Genomic_DNA"/>
</dbReference>
<dbReference type="GO" id="GO:0006351">
    <property type="term" value="P:DNA-templated transcription"/>
    <property type="evidence" value="ECO:0007669"/>
    <property type="project" value="TreeGrafter"/>
</dbReference>
<comment type="caution">
    <text evidence="6">The sequence shown here is derived from an EMBL/GenBank/DDBJ whole genome shotgun (WGS) entry which is preliminary data.</text>
</comment>
<accession>A0A242N454</accession>
<dbReference type="GO" id="GO:0003700">
    <property type="term" value="F:DNA-binding transcription factor activity"/>
    <property type="evidence" value="ECO:0007669"/>
    <property type="project" value="InterPro"/>
</dbReference>
<dbReference type="InterPro" id="IPR058163">
    <property type="entry name" value="LysR-type_TF_proteobact-type"/>
</dbReference>
<dbReference type="PRINTS" id="PR00039">
    <property type="entry name" value="HTHLYSR"/>
</dbReference>
<dbReference type="SUPFAM" id="SSF46785">
    <property type="entry name" value="Winged helix' DNA-binding domain"/>
    <property type="match status" value="1"/>
</dbReference>
<dbReference type="SUPFAM" id="SSF53850">
    <property type="entry name" value="Periplasmic binding protein-like II"/>
    <property type="match status" value="1"/>
</dbReference>
<dbReference type="Gene3D" id="1.10.10.10">
    <property type="entry name" value="Winged helix-like DNA-binding domain superfamily/Winged helix DNA-binding domain"/>
    <property type="match status" value="1"/>
</dbReference>
<dbReference type="AlphaFoldDB" id="A0A242N454"/>
<keyword evidence="3" id="KW-0238">DNA-binding</keyword>
<evidence type="ECO:0000256" key="2">
    <source>
        <dbReference type="ARBA" id="ARBA00023015"/>
    </source>
</evidence>
<dbReference type="FunFam" id="1.10.10.10:FF:000001">
    <property type="entry name" value="LysR family transcriptional regulator"/>
    <property type="match status" value="1"/>
</dbReference>
<gene>
    <name evidence="6" type="ORF">PAMC26577_06840</name>
</gene>
<evidence type="ECO:0000256" key="1">
    <source>
        <dbReference type="ARBA" id="ARBA00009437"/>
    </source>
</evidence>
<sequence length="282" mass="30175">MKDILSLKLYSRVAHLGSFSAAAREFGLAQSQVSRMVADLEAGLGARLLSRSTRAVVLTEAGAEFLARVEPILAALEDAENSVRESGELRGLLRVGMTTTMGLRMVMPRLAPFTERHPNLSIELLLDDKWQDVVREGVDVALRVGNLPDASGTSKFITTIPRVVVAAPSYLERAGMPLVPEDLTLHRIVGGPAATRAASWQFELDGKTVDVELHPNISTNSIAGAIACATGGLGITSAPSWGCQDELERGSLVLVLADWKTTGLPVHAYFPLGRSARKVARA</sequence>
<evidence type="ECO:0000259" key="5">
    <source>
        <dbReference type="PROSITE" id="PS50931"/>
    </source>
</evidence>
<dbReference type="PROSITE" id="PS50931">
    <property type="entry name" value="HTH_LYSR"/>
    <property type="match status" value="1"/>
</dbReference>
<keyword evidence="4" id="KW-0804">Transcription</keyword>
<dbReference type="InterPro" id="IPR036388">
    <property type="entry name" value="WH-like_DNA-bd_sf"/>
</dbReference>
<name>A0A242N454_CABSO</name>
<dbReference type="InterPro" id="IPR000847">
    <property type="entry name" value="LysR_HTH_N"/>
</dbReference>
<dbReference type="GO" id="GO:0043565">
    <property type="term" value="F:sequence-specific DNA binding"/>
    <property type="evidence" value="ECO:0007669"/>
    <property type="project" value="TreeGrafter"/>
</dbReference>
<proteinExistence type="inferred from homology"/>
<protein>
    <submittedName>
        <fullName evidence="6">Transcriptional regulator, LysR family</fullName>
    </submittedName>
</protein>
<comment type="similarity">
    <text evidence="1">Belongs to the LysR transcriptional regulatory family.</text>
</comment>
<reference evidence="6 7" key="1">
    <citation type="submission" date="2017-03" db="EMBL/GenBank/DDBJ databases">
        <title>Genome analysis of strain PAMC 26577.</title>
        <authorList>
            <person name="Oh H.-M."/>
            <person name="Yang J.-A."/>
        </authorList>
    </citation>
    <scope>NUCLEOTIDE SEQUENCE [LARGE SCALE GENOMIC DNA]</scope>
    <source>
        <strain evidence="6 7">PAMC 26577</strain>
    </source>
</reference>
<evidence type="ECO:0000313" key="7">
    <source>
        <dbReference type="Proteomes" id="UP000195221"/>
    </source>
</evidence>
<dbReference type="PANTHER" id="PTHR30537:SF5">
    <property type="entry name" value="HTH-TYPE TRANSCRIPTIONAL ACTIVATOR TTDR-RELATED"/>
    <property type="match status" value="1"/>
</dbReference>
<dbReference type="RefSeq" id="WP_075357406.1">
    <property type="nucleotide sequence ID" value="NZ_MSRG01000012.1"/>
</dbReference>
<dbReference type="InterPro" id="IPR036390">
    <property type="entry name" value="WH_DNA-bd_sf"/>
</dbReference>
<organism evidence="6 7">
    <name type="scientific">Caballeronia sordidicola</name>
    <name type="common">Burkholderia sordidicola</name>
    <dbReference type="NCBI Taxonomy" id="196367"/>
    <lineage>
        <taxon>Bacteria</taxon>
        <taxon>Pseudomonadati</taxon>
        <taxon>Pseudomonadota</taxon>
        <taxon>Betaproteobacteria</taxon>
        <taxon>Burkholderiales</taxon>
        <taxon>Burkholderiaceae</taxon>
        <taxon>Caballeronia</taxon>
    </lineage>
</organism>
<dbReference type="CDD" id="cd08422">
    <property type="entry name" value="PBP2_CrgA_like"/>
    <property type="match status" value="1"/>
</dbReference>
<dbReference type="Pfam" id="PF00126">
    <property type="entry name" value="HTH_1"/>
    <property type="match status" value="1"/>
</dbReference>
<keyword evidence="2" id="KW-0805">Transcription regulation</keyword>
<dbReference type="InterPro" id="IPR005119">
    <property type="entry name" value="LysR_subst-bd"/>
</dbReference>
<dbReference type="Pfam" id="PF03466">
    <property type="entry name" value="LysR_substrate"/>
    <property type="match status" value="1"/>
</dbReference>
<evidence type="ECO:0000256" key="4">
    <source>
        <dbReference type="ARBA" id="ARBA00023163"/>
    </source>
</evidence>
<evidence type="ECO:0000256" key="3">
    <source>
        <dbReference type="ARBA" id="ARBA00023125"/>
    </source>
</evidence>
<feature type="domain" description="HTH lysR-type" evidence="5">
    <location>
        <begin position="1"/>
        <end position="59"/>
    </location>
</feature>
<dbReference type="Gene3D" id="3.40.190.290">
    <property type="match status" value="1"/>
</dbReference>
<dbReference type="Proteomes" id="UP000195221">
    <property type="component" value="Unassembled WGS sequence"/>
</dbReference>
<evidence type="ECO:0000313" key="6">
    <source>
        <dbReference type="EMBL" id="OTP78353.1"/>
    </source>
</evidence>